<dbReference type="OrthoDB" id="9811959at2"/>
<dbReference type="RefSeq" id="WP_135462375.1">
    <property type="nucleotide sequence ID" value="NZ_SRLC01000001.1"/>
</dbReference>
<name>A0A4Z0Q534_9BACT</name>
<dbReference type="EMBL" id="SRLC01000001">
    <property type="protein sequence ID" value="TGE24795.1"/>
    <property type="molecule type" value="Genomic_DNA"/>
</dbReference>
<protein>
    <submittedName>
        <fullName evidence="1">Four helix bundle protein</fullName>
    </submittedName>
</protein>
<organism evidence="1 2">
    <name type="scientific">Hymenobacter aquaticus</name>
    <dbReference type="NCBI Taxonomy" id="1867101"/>
    <lineage>
        <taxon>Bacteria</taxon>
        <taxon>Pseudomonadati</taxon>
        <taxon>Bacteroidota</taxon>
        <taxon>Cytophagia</taxon>
        <taxon>Cytophagales</taxon>
        <taxon>Hymenobacteraceae</taxon>
        <taxon>Hymenobacter</taxon>
    </lineage>
</organism>
<comment type="caution">
    <text evidence="1">The sequence shown here is derived from an EMBL/GenBank/DDBJ whole genome shotgun (WGS) entry which is preliminary data.</text>
</comment>
<dbReference type="PANTHER" id="PTHR38471:SF2">
    <property type="entry name" value="FOUR HELIX BUNDLE PROTEIN"/>
    <property type="match status" value="1"/>
</dbReference>
<dbReference type="Proteomes" id="UP000297549">
    <property type="component" value="Unassembled WGS sequence"/>
</dbReference>
<keyword evidence="2" id="KW-1185">Reference proteome</keyword>
<dbReference type="Gene3D" id="1.20.1440.60">
    <property type="entry name" value="23S rRNA-intervening sequence"/>
    <property type="match status" value="1"/>
</dbReference>
<dbReference type="AlphaFoldDB" id="A0A4Z0Q534"/>
<dbReference type="InterPro" id="IPR012657">
    <property type="entry name" value="23S_rRNA-intervening_sequence"/>
</dbReference>
<sequence length="127" mass="14585">MEDTTRHFRLGDVEAYRISFALSNCVWDAVVCWNYLAQNTVGSQFIRAVDSVSANLAEGFGRYGKKDKIKFYRIARGSLMEALDWNEKAKARQLLTPEQYGHIFTQLQLLPKSINTLIKYTNTSLKE</sequence>
<accession>A0A4Z0Q534</accession>
<dbReference type="SUPFAM" id="SSF158446">
    <property type="entry name" value="IVS-encoded protein-like"/>
    <property type="match status" value="1"/>
</dbReference>
<dbReference type="PANTHER" id="PTHR38471">
    <property type="entry name" value="FOUR HELIX BUNDLE PROTEIN"/>
    <property type="match status" value="1"/>
</dbReference>
<dbReference type="InterPro" id="IPR036583">
    <property type="entry name" value="23S_rRNA_IVS_sf"/>
</dbReference>
<dbReference type="Pfam" id="PF05635">
    <property type="entry name" value="23S_rRNA_IVP"/>
    <property type="match status" value="1"/>
</dbReference>
<evidence type="ECO:0000313" key="1">
    <source>
        <dbReference type="EMBL" id="TGE24795.1"/>
    </source>
</evidence>
<reference evidence="1 2" key="1">
    <citation type="submission" date="2019-04" db="EMBL/GenBank/DDBJ databases">
        <authorList>
            <person name="Feng G."/>
            <person name="Zhang J."/>
            <person name="Zhu H."/>
        </authorList>
    </citation>
    <scope>NUCLEOTIDE SEQUENCE [LARGE SCALE GENOMIC DNA]</scope>
    <source>
        <strain evidence="1 2">JCM 31653</strain>
    </source>
</reference>
<evidence type="ECO:0000313" key="2">
    <source>
        <dbReference type="Proteomes" id="UP000297549"/>
    </source>
</evidence>
<dbReference type="NCBIfam" id="TIGR02436">
    <property type="entry name" value="four helix bundle protein"/>
    <property type="match status" value="1"/>
</dbReference>
<proteinExistence type="predicted"/>
<gene>
    <name evidence="1" type="ORF">E5K00_06205</name>
</gene>